<evidence type="ECO:0000256" key="8">
    <source>
        <dbReference type="HAMAP-Rule" id="MF_00222"/>
    </source>
</evidence>
<dbReference type="Gene3D" id="3.40.50.720">
    <property type="entry name" value="NAD(P)-binding Rossmann-like Domain"/>
    <property type="match status" value="1"/>
</dbReference>
<gene>
    <name evidence="8" type="primary">aroE</name>
    <name evidence="11" type="ORF">J2Z17_003300</name>
</gene>
<dbReference type="PANTHER" id="PTHR21089:SF1">
    <property type="entry name" value="BIFUNCTIONAL 3-DEHYDROQUINATE DEHYDRATASE_SHIKIMATE DEHYDROGENASE, CHLOROPLASTIC"/>
    <property type="match status" value="1"/>
</dbReference>
<dbReference type="GO" id="GO:0004764">
    <property type="term" value="F:shikimate 3-dehydrogenase (NADP+) activity"/>
    <property type="evidence" value="ECO:0007669"/>
    <property type="project" value="UniProtKB-EC"/>
</dbReference>
<comment type="subunit">
    <text evidence="8">Homodimer.</text>
</comment>
<dbReference type="SUPFAM" id="SSF51735">
    <property type="entry name" value="NAD(P)-binding Rossmann-fold domains"/>
    <property type="match status" value="1"/>
</dbReference>
<evidence type="ECO:0000313" key="12">
    <source>
        <dbReference type="Proteomes" id="UP000759443"/>
    </source>
</evidence>
<evidence type="ECO:0000259" key="10">
    <source>
        <dbReference type="Pfam" id="PF08501"/>
    </source>
</evidence>
<sequence>MKAFVCGFPARHSRSPLIHNHWIAQYGLPARYDIAEVSPAEFPAFLASVRDGSAGYVGGNITIPHKEAAARLADQVDDLVGEIGAANTLWMEEGRLCATNSDGIGFLGSLDEGAPGWDRISTAVVLGAGGACRSILQALKSRGIGEIHVVNRTQARARELADRFGANIHAHGLDALDEVATGAGLFVNTTSLGMHGEAIPAMPFERMRDDAVVTDAVYIPLETPFLREAARHGLKTVDGLGMLLHQAGCGFEKWFGKEPAVTTELRQLIIDDMEARA</sequence>
<comment type="caution">
    <text evidence="11">The sequence shown here is derived from an EMBL/GenBank/DDBJ whole genome shotgun (WGS) entry which is preliminary data.</text>
</comment>
<dbReference type="InterPro" id="IPR011342">
    <property type="entry name" value="Shikimate_DH"/>
</dbReference>
<dbReference type="NCBIfam" id="TIGR00507">
    <property type="entry name" value="aroE"/>
    <property type="match status" value="1"/>
</dbReference>
<feature type="binding site" evidence="8">
    <location>
        <position position="78"/>
    </location>
    <ligand>
        <name>NADP(+)</name>
        <dbReference type="ChEBI" id="CHEBI:58349"/>
    </ligand>
</feature>
<dbReference type="InterPro" id="IPR036291">
    <property type="entry name" value="NAD(P)-bd_dom_sf"/>
</dbReference>
<dbReference type="InterPro" id="IPR006151">
    <property type="entry name" value="Shikm_DH/Glu-tRNA_Rdtase"/>
</dbReference>
<accession>A0ABS4E1Q2</accession>
<dbReference type="EMBL" id="JAGGJU010000009">
    <property type="protein sequence ID" value="MBP1851848.1"/>
    <property type="molecule type" value="Genomic_DNA"/>
</dbReference>
<keyword evidence="6 8" id="KW-0057">Aromatic amino acid biosynthesis</keyword>
<feature type="binding site" evidence="8">
    <location>
        <position position="216"/>
    </location>
    <ligand>
        <name>NADP(+)</name>
        <dbReference type="ChEBI" id="CHEBI:58349"/>
    </ligand>
</feature>
<comment type="catalytic activity">
    <reaction evidence="7 8">
        <text>shikimate + NADP(+) = 3-dehydroshikimate + NADPH + H(+)</text>
        <dbReference type="Rhea" id="RHEA:17737"/>
        <dbReference type="ChEBI" id="CHEBI:15378"/>
        <dbReference type="ChEBI" id="CHEBI:16630"/>
        <dbReference type="ChEBI" id="CHEBI:36208"/>
        <dbReference type="ChEBI" id="CHEBI:57783"/>
        <dbReference type="ChEBI" id="CHEBI:58349"/>
        <dbReference type="EC" id="1.1.1.25"/>
    </reaction>
</comment>
<keyword evidence="5 8" id="KW-0560">Oxidoreductase</keyword>
<feature type="active site" description="Proton acceptor" evidence="8">
    <location>
        <position position="66"/>
    </location>
</feature>
<feature type="binding site" evidence="8">
    <location>
        <position position="218"/>
    </location>
    <ligand>
        <name>shikimate</name>
        <dbReference type="ChEBI" id="CHEBI:36208"/>
    </ligand>
</feature>
<dbReference type="InterPro" id="IPR022893">
    <property type="entry name" value="Shikimate_DH_fam"/>
</dbReference>
<evidence type="ECO:0000256" key="6">
    <source>
        <dbReference type="ARBA" id="ARBA00023141"/>
    </source>
</evidence>
<organism evidence="11 12">
    <name type="scientific">Rhizobium halophytocola</name>
    <dbReference type="NCBI Taxonomy" id="735519"/>
    <lineage>
        <taxon>Bacteria</taxon>
        <taxon>Pseudomonadati</taxon>
        <taxon>Pseudomonadota</taxon>
        <taxon>Alphaproteobacteria</taxon>
        <taxon>Hyphomicrobiales</taxon>
        <taxon>Rhizobiaceae</taxon>
        <taxon>Rhizobium/Agrobacterium group</taxon>
        <taxon>Rhizobium</taxon>
    </lineage>
</organism>
<reference evidence="11 12" key="1">
    <citation type="submission" date="2021-03" db="EMBL/GenBank/DDBJ databases">
        <title>Genomic Encyclopedia of Type Strains, Phase IV (KMG-IV): sequencing the most valuable type-strain genomes for metagenomic binning, comparative biology and taxonomic classification.</title>
        <authorList>
            <person name="Goeker M."/>
        </authorList>
    </citation>
    <scope>NUCLEOTIDE SEQUENCE [LARGE SCALE GENOMIC DNA]</scope>
    <source>
        <strain evidence="11 12">DSM 21600</strain>
    </source>
</reference>
<evidence type="ECO:0000313" key="11">
    <source>
        <dbReference type="EMBL" id="MBP1851848.1"/>
    </source>
</evidence>
<dbReference type="SUPFAM" id="SSF53223">
    <property type="entry name" value="Aminoacid dehydrogenase-like, N-terminal domain"/>
    <property type="match status" value="1"/>
</dbReference>
<feature type="binding site" evidence="8">
    <location>
        <position position="87"/>
    </location>
    <ligand>
        <name>shikimate</name>
        <dbReference type="ChEBI" id="CHEBI:36208"/>
    </ligand>
</feature>
<comment type="function">
    <text evidence="8">Involved in the biosynthesis of the chorismate, which leads to the biosynthesis of aromatic amino acids. Catalyzes the reversible NADPH linked reduction of 3-dehydroshikimate (DHSA) to yield shikimate (SA).</text>
</comment>
<dbReference type="CDD" id="cd01065">
    <property type="entry name" value="NAD_bind_Shikimate_DH"/>
    <property type="match status" value="1"/>
</dbReference>
<feature type="binding site" evidence="8">
    <location>
        <begin position="151"/>
        <end position="156"/>
    </location>
    <ligand>
        <name>NADP(+)</name>
        <dbReference type="ChEBI" id="CHEBI:58349"/>
    </ligand>
</feature>
<name>A0ABS4E1Q2_9HYPH</name>
<feature type="binding site" evidence="8">
    <location>
        <position position="62"/>
    </location>
    <ligand>
        <name>shikimate</name>
        <dbReference type="ChEBI" id="CHEBI:36208"/>
    </ligand>
</feature>
<feature type="binding site" evidence="8">
    <location>
        <position position="239"/>
    </location>
    <ligand>
        <name>NADP(+)</name>
        <dbReference type="ChEBI" id="CHEBI:58349"/>
    </ligand>
</feature>
<evidence type="ECO:0000256" key="1">
    <source>
        <dbReference type="ARBA" id="ARBA00004871"/>
    </source>
</evidence>
<keyword evidence="4 8" id="KW-0521">NADP</keyword>
<evidence type="ECO:0000256" key="4">
    <source>
        <dbReference type="ARBA" id="ARBA00022857"/>
    </source>
</evidence>
<proteinExistence type="inferred from homology"/>
<dbReference type="InterPro" id="IPR046346">
    <property type="entry name" value="Aminoacid_DH-like_N_sf"/>
</dbReference>
<keyword evidence="12" id="KW-1185">Reference proteome</keyword>
<evidence type="ECO:0000256" key="5">
    <source>
        <dbReference type="ARBA" id="ARBA00023002"/>
    </source>
</evidence>
<dbReference type="NCBIfam" id="NF001312">
    <property type="entry name" value="PRK00258.1-4"/>
    <property type="match status" value="1"/>
</dbReference>
<evidence type="ECO:0000256" key="7">
    <source>
        <dbReference type="ARBA" id="ARBA00049442"/>
    </source>
</evidence>
<dbReference type="HAMAP" id="MF_00222">
    <property type="entry name" value="Shikimate_DH_AroE"/>
    <property type="match status" value="1"/>
</dbReference>
<protein>
    <recommendedName>
        <fullName evidence="2 8">Shikimate dehydrogenase (NADP(+))</fullName>
        <shortName evidence="8">SDH</shortName>
        <ecNumber evidence="2 8">1.1.1.25</ecNumber>
    </recommendedName>
</protein>
<dbReference type="Proteomes" id="UP000759443">
    <property type="component" value="Unassembled WGS sequence"/>
</dbReference>
<keyword evidence="3 8" id="KW-0028">Amino-acid biosynthesis</keyword>
<feature type="binding site" evidence="8">
    <location>
        <position position="102"/>
    </location>
    <ligand>
        <name>shikimate</name>
        <dbReference type="ChEBI" id="CHEBI:36208"/>
    </ligand>
</feature>
<dbReference type="EC" id="1.1.1.25" evidence="2 8"/>
<feature type="binding site" evidence="8">
    <location>
        <position position="246"/>
    </location>
    <ligand>
        <name>shikimate</name>
        <dbReference type="ChEBI" id="CHEBI:36208"/>
    </ligand>
</feature>
<evidence type="ECO:0000256" key="2">
    <source>
        <dbReference type="ARBA" id="ARBA00012962"/>
    </source>
</evidence>
<feature type="binding site" evidence="8">
    <location>
        <begin position="127"/>
        <end position="131"/>
    </location>
    <ligand>
        <name>NADP(+)</name>
        <dbReference type="ChEBI" id="CHEBI:58349"/>
    </ligand>
</feature>
<dbReference type="InterPro" id="IPR013708">
    <property type="entry name" value="Shikimate_DH-bd_N"/>
</dbReference>
<comment type="pathway">
    <text evidence="1 8">Metabolic intermediate biosynthesis; chorismate biosynthesis; chorismate from D-erythrose 4-phosphate and phosphoenolpyruvate: step 4/7.</text>
</comment>
<dbReference type="PANTHER" id="PTHR21089">
    <property type="entry name" value="SHIKIMATE DEHYDROGENASE"/>
    <property type="match status" value="1"/>
</dbReference>
<dbReference type="Pfam" id="PF08501">
    <property type="entry name" value="Shikimate_dh_N"/>
    <property type="match status" value="1"/>
</dbReference>
<dbReference type="Pfam" id="PF01488">
    <property type="entry name" value="Shikimate_DH"/>
    <property type="match status" value="1"/>
</dbReference>
<feature type="domain" description="Quinate/shikimate 5-dehydrogenase/glutamyl-tRNA reductase" evidence="9">
    <location>
        <begin position="122"/>
        <end position="190"/>
    </location>
</feature>
<evidence type="ECO:0000256" key="3">
    <source>
        <dbReference type="ARBA" id="ARBA00022605"/>
    </source>
</evidence>
<evidence type="ECO:0000259" key="9">
    <source>
        <dbReference type="Pfam" id="PF01488"/>
    </source>
</evidence>
<comment type="similarity">
    <text evidence="8">Belongs to the shikimate dehydrogenase family.</text>
</comment>
<feature type="binding site" evidence="8">
    <location>
        <begin position="13"/>
        <end position="15"/>
    </location>
    <ligand>
        <name>shikimate</name>
        <dbReference type="ChEBI" id="CHEBI:36208"/>
    </ligand>
</feature>
<dbReference type="Gene3D" id="3.40.50.10860">
    <property type="entry name" value="Leucine Dehydrogenase, chain A, domain 1"/>
    <property type="match status" value="1"/>
</dbReference>
<feature type="domain" description="Shikimate dehydrogenase substrate binding N-terminal" evidence="10">
    <location>
        <begin position="5"/>
        <end position="89"/>
    </location>
</feature>